<comment type="subcellular location">
    <subcellularLocation>
        <location evidence="1">Apical cell membrane</location>
    </subcellularLocation>
</comment>
<evidence type="ECO:0000256" key="1">
    <source>
        <dbReference type="ARBA" id="ARBA00004221"/>
    </source>
</evidence>
<comment type="function">
    <text evidence="8">Modulates leading keratinocyte migration and cellular adhesion to matrix proteins during a wound-healing response and promotes wound repair. May play a role during trichilemmal differentiation of the hair follicle.</text>
</comment>
<dbReference type="GO" id="GO:0009897">
    <property type="term" value="C:external side of plasma membrane"/>
    <property type="evidence" value="ECO:0007669"/>
    <property type="project" value="TreeGrafter"/>
</dbReference>
<dbReference type="PANTHER" id="PTHR22527">
    <property type="entry name" value="PLACENTA-EXPRESSED TRANSCRIPT 1 PROTEIN"/>
    <property type="match status" value="1"/>
</dbReference>
<feature type="region of interest" description="Disordered" evidence="9">
    <location>
        <begin position="135"/>
        <end position="223"/>
    </location>
</feature>
<dbReference type="InterPro" id="IPR026184">
    <property type="entry name" value="PLET1"/>
</dbReference>
<dbReference type="GO" id="GO:0001953">
    <property type="term" value="P:negative regulation of cell-matrix adhesion"/>
    <property type="evidence" value="ECO:0007669"/>
    <property type="project" value="TreeGrafter"/>
</dbReference>
<keyword evidence="7" id="KW-0325">Glycoprotein</keyword>
<keyword evidence="11" id="KW-1185">Reference proteome</keyword>
<evidence type="ECO:0000256" key="4">
    <source>
        <dbReference type="ARBA" id="ARBA00022729"/>
    </source>
</evidence>
<evidence type="ECO:0000256" key="7">
    <source>
        <dbReference type="ARBA" id="ARBA00023180"/>
    </source>
</evidence>
<feature type="compositionally biased region" description="Low complexity" evidence="9">
    <location>
        <begin position="170"/>
        <end position="180"/>
    </location>
</feature>
<accession>A0A9B0H8L5</accession>
<feature type="compositionally biased region" description="Polar residues" evidence="9">
    <location>
        <begin position="213"/>
        <end position="223"/>
    </location>
</feature>
<evidence type="ECO:0000256" key="3">
    <source>
        <dbReference type="ARBA" id="ARBA00022475"/>
    </source>
</evidence>
<dbReference type="GO" id="GO:0016324">
    <property type="term" value="C:apical plasma membrane"/>
    <property type="evidence" value="ECO:0007669"/>
    <property type="project" value="UniProtKB-SubCell"/>
</dbReference>
<evidence type="ECO:0000256" key="5">
    <source>
        <dbReference type="ARBA" id="ARBA00022782"/>
    </source>
</evidence>
<keyword evidence="3" id="KW-1003">Cell membrane</keyword>
<evidence type="ECO:0000256" key="10">
    <source>
        <dbReference type="SAM" id="SignalP"/>
    </source>
</evidence>
<keyword evidence="4 10" id="KW-0732">Signal</keyword>
<keyword evidence="6" id="KW-0472">Membrane</keyword>
<dbReference type="GO" id="GO:0030154">
    <property type="term" value="P:cell differentiation"/>
    <property type="evidence" value="ECO:0007669"/>
    <property type="project" value="UniProtKB-KW"/>
</dbReference>
<dbReference type="PANTHER" id="PTHR22527:SF2">
    <property type="entry name" value="PLACENTA-EXPRESSED TRANSCRIPT 1 PROTEIN"/>
    <property type="match status" value="1"/>
</dbReference>
<evidence type="ECO:0000256" key="2">
    <source>
        <dbReference type="ARBA" id="ARBA00014036"/>
    </source>
</evidence>
<evidence type="ECO:0000256" key="6">
    <source>
        <dbReference type="ARBA" id="ARBA00023136"/>
    </source>
</evidence>
<sequence length="286" mass="31619">MAVLSSMLLPLGLFLCFGLLCSSASSADDIDNCTIFNEVTTTGQGIMANSDVYESNTNYTVWVPVNASISSVVLRAVDVNNNSLGLWEKADKLCNNSALYYLDNPSDQLFKANWVSPNSKNITTIVLQHNHLPELYNQDKPTPNLNKRTHLHNENNSTPNCNKRTHLHNHNNPTSNPSNRTHPHNHNNPTPNPNDRTLLHSQDNPTPDPKDNQLGQQNLPLPYHNSQGLVRDVKLALLYALLIGRGLPEHCGGFGSESQAQTQIDVFNKGYLPWTQEAALPQEASG</sequence>
<dbReference type="GO" id="GO:0035313">
    <property type="term" value="P:wound healing, spreading of epidermal cells"/>
    <property type="evidence" value="ECO:0007669"/>
    <property type="project" value="TreeGrafter"/>
</dbReference>
<evidence type="ECO:0000313" key="11">
    <source>
        <dbReference type="Proteomes" id="UP000245340"/>
    </source>
</evidence>
<protein>
    <recommendedName>
        <fullName evidence="2">Placenta-expressed transcript 1 protein</fullName>
    </recommendedName>
</protein>
<dbReference type="Proteomes" id="UP000245340">
    <property type="component" value="Unplaced"/>
</dbReference>
<gene>
    <name evidence="12" type="primary">LOC101370378</name>
</gene>
<dbReference type="RefSeq" id="XP_004413660.1">
    <property type="nucleotide sequence ID" value="XM_004413603.1"/>
</dbReference>
<evidence type="ECO:0000256" key="8">
    <source>
        <dbReference type="ARBA" id="ARBA00024756"/>
    </source>
</evidence>
<reference evidence="12" key="1">
    <citation type="submission" date="2025-08" db="UniProtKB">
        <authorList>
            <consortium name="RefSeq"/>
        </authorList>
    </citation>
    <scope>IDENTIFICATION</scope>
</reference>
<keyword evidence="5" id="KW-0221">Differentiation</keyword>
<feature type="chain" id="PRO_5039724915" description="Placenta-expressed transcript 1 protein" evidence="10">
    <location>
        <begin position="28"/>
        <end position="286"/>
    </location>
</feature>
<dbReference type="AlphaFoldDB" id="A0A9B0H8L5"/>
<evidence type="ECO:0000256" key="9">
    <source>
        <dbReference type="SAM" id="MobiDB-lite"/>
    </source>
</evidence>
<dbReference type="GO" id="GO:0030335">
    <property type="term" value="P:positive regulation of cell migration"/>
    <property type="evidence" value="ECO:0007669"/>
    <property type="project" value="TreeGrafter"/>
</dbReference>
<feature type="signal peptide" evidence="10">
    <location>
        <begin position="1"/>
        <end position="27"/>
    </location>
</feature>
<organism evidence="11 12">
    <name type="scientific">Odobenus rosmarus divergens</name>
    <name type="common">Pacific walrus</name>
    <dbReference type="NCBI Taxonomy" id="9708"/>
    <lineage>
        <taxon>Eukaryota</taxon>
        <taxon>Metazoa</taxon>
        <taxon>Chordata</taxon>
        <taxon>Craniata</taxon>
        <taxon>Vertebrata</taxon>
        <taxon>Euteleostomi</taxon>
        <taxon>Mammalia</taxon>
        <taxon>Eutheria</taxon>
        <taxon>Laurasiatheria</taxon>
        <taxon>Carnivora</taxon>
        <taxon>Caniformia</taxon>
        <taxon>Pinnipedia</taxon>
        <taxon>Odobenidae</taxon>
        <taxon>Odobenus</taxon>
    </lineage>
</organism>
<evidence type="ECO:0000313" key="12">
    <source>
        <dbReference type="RefSeq" id="XP_004413660.1"/>
    </source>
</evidence>
<proteinExistence type="predicted"/>
<name>A0A9B0H8L5_ODORO</name>